<organism evidence="2 3">
    <name type="scientific">Streptomyces mashuensis</name>
    <dbReference type="NCBI Taxonomy" id="33904"/>
    <lineage>
        <taxon>Bacteria</taxon>
        <taxon>Bacillati</taxon>
        <taxon>Actinomycetota</taxon>
        <taxon>Actinomycetes</taxon>
        <taxon>Kitasatosporales</taxon>
        <taxon>Streptomycetaceae</taxon>
        <taxon>Streptomyces</taxon>
    </lineage>
</organism>
<keyword evidence="1" id="KW-0732">Signal</keyword>
<proteinExistence type="predicted"/>
<dbReference type="AlphaFoldDB" id="A0A919B066"/>
<keyword evidence="3" id="KW-1185">Reference proteome</keyword>
<name>A0A919B066_9ACTN</name>
<sequence length="411" mass="44200">MRGVMRGRRGGRWAAGLAASLMLLTACGSTAAPRADDQALRRLLDRWSTAVRDHDEHAYLAAVDPAYRPDRRRVFAGLAEVPLASWEYRLVRTGTPQPQRGGGRRVEADAELRYRLAGYDTAPVVVPVGLTLVRRGGGHWYVAGQRIRGAVPLWEQGRVTTVTGRYSLVLGVGQDEARLRAVAGLADRAVPDVDRAWHGGAWARRVVVEVPASLDRMAALLGAPAARYRGIAAVTTGETGGGRGAPADRVVVNPEAYGTLGDFGRGVVLTHETAHVATREQTSAATPLWLSEGFADWAAYRGSGRTPAQAAPELAREVVAGREPEGLPDDAEFSFSGEAGRLSRAYEEGWLACRMIADRWGEDRLVAFYRAVGAHAGRAGAVEGAVREVLGTSPEEFTARWRTYVTDALTA</sequence>
<evidence type="ECO:0000313" key="3">
    <source>
        <dbReference type="Proteomes" id="UP000638313"/>
    </source>
</evidence>
<evidence type="ECO:0000256" key="1">
    <source>
        <dbReference type="SAM" id="SignalP"/>
    </source>
</evidence>
<dbReference type="PROSITE" id="PS51257">
    <property type="entry name" value="PROKAR_LIPOPROTEIN"/>
    <property type="match status" value="1"/>
</dbReference>
<gene>
    <name evidence="2" type="ORF">GCM10010218_11250</name>
</gene>
<protein>
    <recommendedName>
        <fullName evidence="4">Lipoprotein</fullName>
    </recommendedName>
</protein>
<comment type="caution">
    <text evidence="2">The sequence shown here is derived from an EMBL/GenBank/DDBJ whole genome shotgun (WGS) entry which is preliminary data.</text>
</comment>
<evidence type="ECO:0008006" key="4">
    <source>
        <dbReference type="Google" id="ProtNLM"/>
    </source>
</evidence>
<accession>A0A919B066</accession>
<feature type="chain" id="PRO_5037686872" description="Lipoprotein" evidence="1">
    <location>
        <begin position="32"/>
        <end position="411"/>
    </location>
</feature>
<evidence type="ECO:0000313" key="2">
    <source>
        <dbReference type="EMBL" id="GHF32040.1"/>
    </source>
</evidence>
<dbReference type="EMBL" id="BNBD01000002">
    <property type="protein sequence ID" value="GHF32040.1"/>
    <property type="molecule type" value="Genomic_DNA"/>
</dbReference>
<reference evidence="2" key="2">
    <citation type="submission" date="2020-09" db="EMBL/GenBank/DDBJ databases">
        <authorList>
            <person name="Sun Q."/>
            <person name="Ohkuma M."/>
        </authorList>
    </citation>
    <scope>NUCLEOTIDE SEQUENCE</scope>
    <source>
        <strain evidence="2">JCM 4059</strain>
    </source>
</reference>
<dbReference type="Proteomes" id="UP000638313">
    <property type="component" value="Unassembled WGS sequence"/>
</dbReference>
<feature type="signal peptide" evidence="1">
    <location>
        <begin position="1"/>
        <end position="31"/>
    </location>
</feature>
<reference evidence="2" key="1">
    <citation type="journal article" date="2014" name="Int. J. Syst. Evol. Microbiol.">
        <title>Complete genome sequence of Corynebacterium casei LMG S-19264T (=DSM 44701T), isolated from a smear-ripened cheese.</title>
        <authorList>
            <consortium name="US DOE Joint Genome Institute (JGI-PGF)"/>
            <person name="Walter F."/>
            <person name="Albersmeier A."/>
            <person name="Kalinowski J."/>
            <person name="Ruckert C."/>
        </authorList>
    </citation>
    <scope>NUCLEOTIDE SEQUENCE</scope>
    <source>
        <strain evidence="2">JCM 4059</strain>
    </source>
</reference>